<dbReference type="AlphaFoldDB" id="A0A7C9LJL9"/>
<gene>
    <name evidence="1" type="ORF">GN331_16375</name>
</gene>
<dbReference type="Proteomes" id="UP000479692">
    <property type="component" value="Unassembled WGS sequence"/>
</dbReference>
<sequence>MQYLISPSSHVASLDTITDRLNHLDPSALVDVDTAGRLRVSTSLADAELLLALGLAGLLVAPCDLERLPSECCGGCGG</sequence>
<organism evidence="1 2">
    <name type="scientific">Noviluteimonas gilva</name>
    <dbReference type="NCBI Taxonomy" id="2682097"/>
    <lineage>
        <taxon>Bacteria</taxon>
        <taxon>Pseudomonadati</taxon>
        <taxon>Pseudomonadota</taxon>
        <taxon>Gammaproteobacteria</taxon>
        <taxon>Lysobacterales</taxon>
        <taxon>Lysobacteraceae</taxon>
        <taxon>Noviluteimonas</taxon>
    </lineage>
</organism>
<reference evidence="1 2" key="1">
    <citation type="submission" date="2019-12" db="EMBL/GenBank/DDBJ databases">
        <authorList>
            <person name="Xu J."/>
        </authorList>
    </citation>
    <scope>NUCLEOTIDE SEQUENCE [LARGE SCALE GENOMIC DNA]</scope>
    <source>
        <strain evidence="1 2">HX-5-24</strain>
    </source>
</reference>
<keyword evidence="2" id="KW-1185">Reference proteome</keyword>
<evidence type="ECO:0000313" key="2">
    <source>
        <dbReference type="Proteomes" id="UP000479692"/>
    </source>
</evidence>
<dbReference type="EMBL" id="WOXT01000006">
    <property type="protein sequence ID" value="MUV15780.1"/>
    <property type="molecule type" value="Genomic_DNA"/>
</dbReference>
<dbReference type="RefSeq" id="WP_156643363.1">
    <property type="nucleotide sequence ID" value="NZ_WOXT01000006.1"/>
</dbReference>
<accession>A0A7C9LJL9</accession>
<evidence type="ECO:0000313" key="1">
    <source>
        <dbReference type="EMBL" id="MUV15780.1"/>
    </source>
</evidence>
<comment type="caution">
    <text evidence="1">The sequence shown here is derived from an EMBL/GenBank/DDBJ whole genome shotgun (WGS) entry which is preliminary data.</text>
</comment>
<proteinExistence type="predicted"/>
<protein>
    <submittedName>
        <fullName evidence="1">Uncharacterized protein</fullName>
    </submittedName>
</protein>
<name>A0A7C9LJL9_9GAMM</name>